<dbReference type="PROSITE" id="PS50005">
    <property type="entry name" value="TPR"/>
    <property type="match status" value="3"/>
</dbReference>
<keyword evidence="2 3" id="KW-0802">TPR repeat</keyword>
<feature type="region of interest" description="Disordered" evidence="4">
    <location>
        <begin position="278"/>
        <end position="358"/>
    </location>
</feature>
<organism evidence="6 7">
    <name type="scientific">Fundidesulfovibrio magnetotacticus</name>
    <dbReference type="NCBI Taxonomy" id="2730080"/>
    <lineage>
        <taxon>Bacteria</taxon>
        <taxon>Pseudomonadati</taxon>
        <taxon>Thermodesulfobacteriota</taxon>
        <taxon>Desulfovibrionia</taxon>
        <taxon>Desulfovibrionales</taxon>
        <taxon>Desulfovibrionaceae</taxon>
        <taxon>Fundidesulfovibrio</taxon>
    </lineage>
</organism>
<evidence type="ECO:0000313" key="6">
    <source>
        <dbReference type="EMBL" id="GFK93678.1"/>
    </source>
</evidence>
<reference evidence="6 7" key="1">
    <citation type="submission" date="2020-04" db="EMBL/GenBank/DDBJ databases">
        <authorList>
            <consortium name="Desulfovibrio sp. FSS-1 genome sequencing consortium"/>
            <person name="Shimoshige H."/>
            <person name="Kobayashi H."/>
            <person name="Maekawa T."/>
        </authorList>
    </citation>
    <scope>NUCLEOTIDE SEQUENCE [LARGE SCALE GENOMIC DNA]</scope>
    <source>
        <strain evidence="6 7">SIID29052-01</strain>
    </source>
</reference>
<evidence type="ECO:0000256" key="4">
    <source>
        <dbReference type="SAM" id="MobiDB-lite"/>
    </source>
</evidence>
<dbReference type="Pfam" id="PF13432">
    <property type="entry name" value="TPR_16"/>
    <property type="match status" value="1"/>
</dbReference>
<evidence type="ECO:0000313" key="7">
    <source>
        <dbReference type="Proteomes" id="UP000494245"/>
    </source>
</evidence>
<feature type="region of interest" description="Disordered" evidence="4">
    <location>
        <begin position="400"/>
        <end position="425"/>
    </location>
</feature>
<protein>
    <recommendedName>
        <fullName evidence="8">Flp pilus assembly protein TadD</fullName>
    </recommendedName>
</protein>
<proteinExistence type="predicted"/>
<keyword evidence="7" id="KW-1185">Reference proteome</keyword>
<dbReference type="GO" id="GO:0042802">
    <property type="term" value="F:identical protein binding"/>
    <property type="evidence" value="ECO:0007669"/>
    <property type="project" value="InterPro"/>
</dbReference>
<dbReference type="InterPro" id="IPR011717">
    <property type="entry name" value="TPR-4"/>
</dbReference>
<feature type="chain" id="PRO_5028949738" description="Flp pilus assembly protein TadD" evidence="5">
    <location>
        <begin position="29"/>
        <end position="532"/>
    </location>
</feature>
<evidence type="ECO:0008006" key="8">
    <source>
        <dbReference type="Google" id="ProtNLM"/>
    </source>
</evidence>
<dbReference type="InterPro" id="IPR011990">
    <property type="entry name" value="TPR-like_helical_dom_sf"/>
</dbReference>
<dbReference type="AlphaFoldDB" id="A0A6V8LTM6"/>
<sequence length="532" mass="55127">MSVRLSVALSAVLLLAVLAGGCTFPGKASRPDAPGSPEGLEQQGDQALRDGRPDAAAQFYLQAGRAGLPPGRAGLKAGRALSAMGQWEQALQALDAAAKADPKSSEIALLAGYAALRLGRYDLAEKDLRRSLSLRDDSVLARSLLGVSLNRQGRAEEALPELDKALELAGPEASILNNKGLALYMLGRHAQAEEALRQAATLDPLPRHRNNLALALCRLGRFPEAYEQFRLAEGDAAAHNNLGCCFLDAGQPQKAQESFEKALALSSGLYKPAAENLQRMGKPVPQRPEPQGARPSLQESALNDELAARPGPPQPQAALQAGASQASPGVRAARSGQEAPFAGLPPGMVVGAQPPAQAPAQVPGQVQVVPMMPAQGQPQAVQPQPGQLPSLAVRPQIEQVQPGPVPPAAPGVQPGASGEAPGQPAKRVVTNVTGLESGGEIRLMVAAGGPVDPAQARLEAAADGLTLILPGAWGFQGQVVNYGAGGLLERVTAEERADGVWVRVRYKQGVPRPQGRPAAESIPQGLAVVVGK</sequence>
<gene>
    <name evidence="6" type="ORF">NNJEOMEG_01512</name>
</gene>
<dbReference type="PROSITE" id="PS51257">
    <property type="entry name" value="PROKAR_LIPOPROTEIN"/>
    <property type="match status" value="1"/>
</dbReference>
<dbReference type="RefSeq" id="WP_173082948.1">
    <property type="nucleotide sequence ID" value="NZ_BLTE01000005.1"/>
</dbReference>
<keyword evidence="1" id="KW-0677">Repeat</keyword>
<keyword evidence="5" id="KW-0732">Signal</keyword>
<feature type="compositionally biased region" description="Low complexity" evidence="4">
    <location>
        <begin position="348"/>
        <end position="358"/>
    </location>
</feature>
<feature type="compositionally biased region" description="Low complexity" evidence="4">
    <location>
        <begin position="316"/>
        <end position="328"/>
    </location>
</feature>
<dbReference type="Gene3D" id="1.25.40.10">
    <property type="entry name" value="Tetratricopeptide repeat domain"/>
    <property type="match status" value="2"/>
</dbReference>
<feature type="repeat" description="TPR" evidence="3">
    <location>
        <begin position="236"/>
        <end position="269"/>
    </location>
</feature>
<dbReference type="EMBL" id="BLTE01000005">
    <property type="protein sequence ID" value="GFK93678.1"/>
    <property type="molecule type" value="Genomic_DNA"/>
</dbReference>
<reference evidence="6 7" key="2">
    <citation type="submission" date="2020-05" db="EMBL/GenBank/DDBJ databases">
        <title>Draft genome sequence of Desulfovibrio sp. strainFSS-1.</title>
        <authorList>
            <person name="Shimoshige H."/>
            <person name="Kobayashi H."/>
            <person name="Maekawa T."/>
        </authorList>
    </citation>
    <scope>NUCLEOTIDE SEQUENCE [LARGE SCALE GENOMIC DNA]</scope>
    <source>
        <strain evidence="6 7">SIID29052-01</strain>
    </source>
</reference>
<evidence type="ECO:0000256" key="1">
    <source>
        <dbReference type="ARBA" id="ARBA00022737"/>
    </source>
</evidence>
<dbReference type="PANTHER" id="PTHR44943:SF4">
    <property type="entry name" value="TPR REPEAT-CONTAINING PROTEIN MJ0798"/>
    <property type="match status" value="1"/>
</dbReference>
<evidence type="ECO:0000256" key="5">
    <source>
        <dbReference type="SAM" id="SignalP"/>
    </source>
</evidence>
<dbReference type="InterPro" id="IPR019734">
    <property type="entry name" value="TPR_rpt"/>
</dbReference>
<dbReference type="InterPro" id="IPR051685">
    <property type="entry name" value="Ycf3/AcsC/BcsC/TPR_MFPF"/>
</dbReference>
<dbReference type="Proteomes" id="UP000494245">
    <property type="component" value="Unassembled WGS sequence"/>
</dbReference>
<name>A0A6V8LTM6_9BACT</name>
<evidence type="ECO:0000256" key="2">
    <source>
        <dbReference type="ARBA" id="ARBA00022803"/>
    </source>
</evidence>
<comment type="caution">
    <text evidence="6">The sequence shown here is derived from an EMBL/GenBank/DDBJ whole genome shotgun (WGS) entry which is preliminary data.</text>
</comment>
<feature type="repeat" description="TPR" evidence="3">
    <location>
        <begin position="173"/>
        <end position="206"/>
    </location>
</feature>
<evidence type="ECO:0000256" key="3">
    <source>
        <dbReference type="PROSITE-ProRule" id="PRU00339"/>
    </source>
</evidence>
<dbReference type="Pfam" id="PF13424">
    <property type="entry name" value="TPR_12"/>
    <property type="match status" value="1"/>
</dbReference>
<feature type="repeat" description="TPR" evidence="3">
    <location>
        <begin position="71"/>
        <end position="104"/>
    </location>
</feature>
<dbReference type="SUPFAM" id="SSF48452">
    <property type="entry name" value="TPR-like"/>
    <property type="match status" value="1"/>
</dbReference>
<dbReference type="SMART" id="SM00028">
    <property type="entry name" value="TPR"/>
    <property type="match status" value="5"/>
</dbReference>
<feature type="signal peptide" evidence="5">
    <location>
        <begin position="1"/>
        <end position="28"/>
    </location>
</feature>
<dbReference type="Pfam" id="PF00515">
    <property type="entry name" value="TPR_1"/>
    <property type="match status" value="1"/>
</dbReference>
<dbReference type="Pfam" id="PF07721">
    <property type="entry name" value="TPR_4"/>
    <property type="match status" value="1"/>
</dbReference>
<accession>A0A6V8LTM6</accession>
<dbReference type="PANTHER" id="PTHR44943">
    <property type="entry name" value="CELLULOSE SYNTHASE OPERON PROTEIN C"/>
    <property type="match status" value="1"/>
</dbReference>